<evidence type="ECO:0000313" key="3">
    <source>
        <dbReference type="EMBL" id="MFD1945300.1"/>
    </source>
</evidence>
<feature type="signal peptide" evidence="1">
    <location>
        <begin position="1"/>
        <end position="18"/>
    </location>
</feature>
<protein>
    <submittedName>
        <fullName evidence="3">HNH endonuclease family protein</fullName>
    </submittedName>
</protein>
<dbReference type="Proteomes" id="UP001597351">
    <property type="component" value="Unassembled WGS sequence"/>
</dbReference>
<evidence type="ECO:0000256" key="1">
    <source>
        <dbReference type="SAM" id="SignalP"/>
    </source>
</evidence>
<organism evidence="3 4">
    <name type="scientific">Nocardioides aestuarii</name>
    <dbReference type="NCBI Taxonomy" id="252231"/>
    <lineage>
        <taxon>Bacteria</taxon>
        <taxon>Bacillati</taxon>
        <taxon>Actinomycetota</taxon>
        <taxon>Actinomycetes</taxon>
        <taxon>Propionibacteriales</taxon>
        <taxon>Nocardioidaceae</taxon>
        <taxon>Nocardioides</taxon>
    </lineage>
</organism>
<keyword evidence="3" id="KW-0540">Nuclease</keyword>
<feature type="chain" id="PRO_5046793953" evidence="1">
    <location>
        <begin position="19"/>
        <end position="228"/>
    </location>
</feature>
<dbReference type="EMBL" id="JBHUGD010000001">
    <property type="protein sequence ID" value="MFD1945300.1"/>
    <property type="molecule type" value="Genomic_DNA"/>
</dbReference>
<feature type="domain" description="GmrSD restriction endonucleases C-terminal" evidence="2">
    <location>
        <begin position="108"/>
        <end position="202"/>
    </location>
</feature>
<dbReference type="PANTHER" id="PTHR24094:SF15">
    <property type="entry name" value="AMP-DEPENDENT SYNTHETASE_LIGASE DOMAIN-CONTAINING PROTEIN-RELATED"/>
    <property type="match status" value="1"/>
</dbReference>
<name>A0ABW4TFA2_9ACTN</name>
<keyword evidence="3" id="KW-0378">Hydrolase</keyword>
<accession>A0ABW4TFA2</accession>
<dbReference type="InterPro" id="IPR011089">
    <property type="entry name" value="GmrSD_C"/>
</dbReference>
<comment type="caution">
    <text evidence="3">The sequence shown here is derived from an EMBL/GenBank/DDBJ whole genome shotgun (WGS) entry which is preliminary data.</text>
</comment>
<dbReference type="GO" id="GO:0004519">
    <property type="term" value="F:endonuclease activity"/>
    <property type="evidence" value="ECO:0007669"/>
    <property type="project" value="UniProtKB-KW"/>
</dbReference>
<keyword evidence="1" id="KW-0732">Signal</keyword>
<dbReference type="RefSeq" id="WP_343915809.1">
    <property type="nucleotide sequence ID" value="NZ_BAAAJT010000002.1"/>
</dbReference>
<keyword evidence="3" id="KW-0255">Endonuclease</keyword>
<dbReference type="Pfam" id="PF07510">
    <property type="entry name" value="GmrSD_C"/>
    <property type="match status" value="1"/>
</dbReference>
<keyword evidence="4" id="KW-1185">Reference proteome</keyword>
<dbReference type="PANTHER" id="PTHR24094">
    <property type="entry name" value="SECRETED PROTEIN"/>
    <property type="match status" value="1"/>
</dbReference>
<proteinExistence type="predicted"/>
<sequence>MIARLLALALLVSGLALGAAAPAAPTASAVADRSAETRLGRLVRRLDVGRERAAGYDREKFVHWVDVDGDGCDTRDEVLRQEAVDDPTVGDGCSLSGGEWFSWYDAEQVTDSSDLDIDHLVPLAEAWASGARGWTAGTRRRFANDLGDRRSLTAVTASSNRTKSDGDPAEWLPRKKARCRYIRDWVVVKSRWQLRVDRTEKRTVRRLVRRCGSGGDTVRFTRARVVRR</sequence>
<evidence type="ECO:0000259" key="2">
    <source>
        <dbReference type="Pfam" id="PF07510"/>
    </source>
</evidence>
<evidence type="ECO:0000313" key="4">
    <source>
        <dbReference type="Proteomes" id="UP001597351"/>
    </source>
</evidence>
<reference evidence="4" key="1">
    <citation type="journal article" date="2019" name="Int. J. Syst. Evol. Microbiol.">
        <title>The Global Catalogue of Microorganisms (GCM) 10K type strain sequencing project: providing services to taxonomists for standard genome sequencing and annotation.</title>
        <authorList>
            <consortium name="The Broad Institute Genomics Platform"/>
            <consortium name="The Broad Institute Genome Sequencing Center for Infectious Disease"/>
            <person name="Wu L."/>
            <person name="Ma J."/>
        </authorList>
    </citation>
    <scope>NUCLEOTIDE SEQUENCE [LARGE SCALE GENOMIC DNA]</scope>
    <source>
        <strain evidence="4">CGMCC 1.12477</strain>
    </source>
</reference>
<gene>
    <name evidence="3" type="ORF">ACFSDE_00715</name>
</gene>